<dbReference type="InterPro" id="IPR051448">
    <property type="entry name" value="CdaR-like_regulators"/>
</dbReference>
<evidence type="ECO:0000259" key="1">
    <source>
        <dbReference type="Pfam" id="PF07905"/>
    </source>
</evidence>
<dbReference type="Gene3D" id="1.10.10.2840">
    <property type="entry name" value="PucR C-terminal helix-turn-helix domain"/>
    <property type="match status" value="1"/>
</dbReference>
<dbReference type="Proteomes" id="UP001458946">
    <property type="component" value="Unassembled WGS sequence"/>
</dbReference>
<dbReference type="SUPFAM" id="SSF46689">
    <property type="entry name" value="Homeodomain-like"/>
    <property type="match status" value="1"/>
</dbReference>
<proteinExistence type="predicted"/>
<dbReference type="Pfam" id="PF13556">
    <property type="entry name" value="HTH_30"/>
    <property type="match status" value="1"/>
</dbReference>
<organism evidence="3 4">
    <name type="scientific">Deinococcus xinjiangensis</name>
    <dbReference type="NCBI Taxonomy" id="457454"/>
    <lineage>
        <taxon>Bacteria</taxon>
        <taxon>Thermotogati</taxon>
        <taxon>Deinococcota</taxon>
        <taxon>Deinococci</taxon>
        <taxon>Deinococcales</taxon>
        <taxon>Deinococcaceae</taxon>
        <taxon>Deinococcus</taxon>
    </lineage>
</organism>
<dbReference type="InterPro" id="IPR012914">
    <property type="entry name" value="PucR_dom"/>
</dbReference>
<comment type="caution">
    <text evidence="3">The sequence shown here is derived from an EMBL/GenBank/DDBJ whole genome shotgun (WGS) entry which is preliminary data.</text>
</comment>
<evidence type="ECO:0000259" key="2">
    <source>
        <dbReference type="Pfam" id="PF13556"/>
    </source>
</evidence>
<gene>
    <name evidence="3" type="ORF">Dxin01_01589</name>
</gene>
<evidence type="ECO:0008006" key="5">
    <source>
        <dbReference type="Google" id="ProtNLM"/>
    </source>
</evidence>
<feature type="domain" description="PucR C-terminal helix-turn-helix" evidence="2">
    <location>
        <begin position="174"/>
        <end position="230"/>
    </location>
</feature>
<protein>
    <recommendedName>
        <fullName evidence="5">PucR family transcriptional regulator</fullName>
    </recommendedName>
</protein>
<dbReference type="InterPro" id="IPR009057">
    <property type="entry name" value="Homeodomain-like_sf"/>
</dbReference>
<evidence type="ECO:0000313" key="3">
    <source>
        <dbReference type="EMBL" id="GAA5501850.1"/>
    </source>
</evidence>
<feature type="domain" description="Purine catabolism PurC-like" evidence="1">
    <location>
        <begin position="7"/>
        <end position="127"/>
    </location>
</feature>
<name>A0ABP9VBD5_9DEIO</name>
<dbReference type="EMBL" id="BAABRN010000014">
    <property type="protein sequence ID" value="GAA5501850.1"/>
    <property type="molecule type" value="Genomic_DNA"/>
</dbReference>
<dbReference type="RefSeq" id="WP_353541824.1">
    <property type="nucleotide sequence ID" value="NZ_BAABRN010000014.1"/>
</dbReference>
<evidence type="ECO:0000313" key="4">
    <source>
        <dbReference type="Proteomes" id="UP001458946"/>
    </source>
</evidence>
<sequence>MQTTLQDLLALPAFAGVEVLCGQGQLGQPVTWVHISEVPDAARFLTGGELLLSTGSMLAQMPQAEQGPYLRSLAQGGASGLLLELVRHFQEAPKPLVAAAQELNFPLLVSCREVSFADLTRAAHARLLAGQSVPLESSLEPLLAALQETGRAEMFIQAHLGPLLTLPLRPRATLLATLDALLGTNFNVAEAARKLGVRRQTMYYRMEQLSAMLGDVQDAKKQLGLRLALELMHGQGQ</sequence>
<accession>A0ABP9VBD5</accession>
<dbReference type="PANTHER" id="PTHR33744:SF1">
    <property type="entry name" value="DNA-BINDING TRANSCRIPTIONAL ACTIVATOR ADER"/>
    <property type="match status" value="1"/>
</dbReference>
<dbReference type="InterPro" id="IPR025736">
    <property type="entry name" value="PucR_C-HTH_dom"/>
</dbReference>
<reference evidence="3 4" key="1">
    <citation type="submission" date="2024-02" db="EMBL/GenBank/DDBJ databases">
        <title>Deinococcus xinjiangensis NBRC 107630.</title>
        <authorList>
            <person name="Ichikawa N."/>
            <person name="Katano-Makiyama Y."/>
            <person name="Hidaka K."/>
        </authorList>
    </citation>
    <scope>NUCLEOTIDE SEQUENCE [LARGE SCALE GENOMIC DNA]</scope>
    <source>
        <strain evidence="3 4">NBRC 107630</strain>
    </source>
</reference>
<keyword evidence="4" id="KW-1185">Reference proteome</keyword>
<dbReference type="InterPro" id="IPR042070">
    <property type="entry name" value="PucR_C-HTH_sf"/>
</dbReference>
<dbReference type="PANTHER" id="PTHR33744">
    <property type="entry name" value="CARBOHYDRATE DIACID REGULATOR"/>
    <property type="match status" value="1"/>
</dbReference>
<dbReference type="Pfam" id="PF07905">
    <property type="entry name" value="PucR"/>
    <property type="match status" value="1"/>
</dbReference>